<gene>
    <name evidence="6" type="ORF">METZ01_LOCUS237991</name>
</gene>
<dbReference type="InterPro" id="IPR035068">
    <property type="entry name" value="TldD/PmbA_N"/>
</dbReference>
<dbReference type="EMBL" id="UINC01060535">
    <property type="protein sequence ID" value="SVB85137.1"/>
    <property type="molecule type" value="Genomic_DNA"/>
</dbReference>
<evidence type="ECO:0000259" key="5">
    <source>
        <dbReference type="Pfam" id="PF19290"/>
    </source>
</evidence>
<evidence type="ECO:0008006" key="7">
    <source>
        <dbReference type="Google" id="ProtNLM"/>
    </source>
</evidence>
<keyword evidence="2" id="KW-0378">Hydrolase</keyword>
<evidence type="ECO:0000313" key="6">
    <source>
        <dbReference type="EMBL" id="SVB85137.1"/>
    </source>
</evidence>
<dbReference type="InterPro" id="IPR002510">
    <property type="entry name" value="Metalloprtase-TldD/E_N"/>
</dbReference>
<organism evidence="6">
    <name type="scientific">marine metagenome</name>
    <dbReference type="NCBI Taxonomy" id="408172"/>
    <lineage>
        <taxon>unclassified sequences</taxon>
        <taxon>metagenomes</taxon>
        <taxon>ecological metagenomes</taxon>
    </lineage>
</organism>
<feature type="domain" description="Metalloprotease TldD/E N-terminal" evidence="4">
    <location>
        <begin position="18"/>
        <end position="79"/>
    </location>
</feature>
<keyword evidence="3" id="KW-0482">Metalloprotease</keyword>
<evidence type="ECO:0000256" key="3">
    <source>
        <dbReference type="ARBA" id="ARBA00023049"/>
    </source>
</evidence>
<dbReference type="Pfam" id="PF19290">
    <property type="entry name" value="PmbA_TldD_2nd"/>
    <property type="match status" value="1"/>
</dbReference>
<dbReference type="Pfam" id="PF01523">
    <property type="entry name" value="PmbA_TldD_1st"/>
    <property type="match status" value="1"/>
</dbReference>
<proteinExistence type="predicted"/>
<evidence type="ECO:0000256" key="1">
    <source>
        <dbReference type="ARBA" id="ARBA00022670"/>
    </source>
</evidence>
<evidence type="ECO:0000259" key="4">
    <source>
        <dbReference type="Pfam" id="PF01523"/>
    </source>
</evidence>
<accession>A0A382HE07</accession>
<dbReference type="PANTHER" id="PTHR30624:SF0">
    <property type="entry name" value="METALLOPROTEASE SLR0863"/>
    <property type="match status" value="1"/>
</dbReference>
<feature type="non-terminal residue" evidence="6">
    <location>
        <position position="248"/>
    </location>
</feature>
<dbReference type="InterPro" id="IPR051463">
    <property type="entry name" value="Peptidase_U62_metallo"/>
</dbReference>
<dbReference type="PANTHER" id="PTHR30624">
    <property type="entry name" value="UNCHARACTERIZED PROTEIN TLDD AND PMBA"/>
    <property type="match status" value="1"/>
</dbReference>
<feature type="domain" description="Metalloprotease TldD/E central" evidence="5">
    <location>
        <begin position="134"/>
        <end position="210"/>
    </location>
</feature>
<dbReference type="InterPro" id="IPR036059">
    <property type="entry name" value="TldD/PmbA_sf"/>
</dbReference>
<dbReference type="InterPro" id="IPR045570">
    <property type="entry name" value="Metalloprtase-TldD/E_cen_dom"/>
</dbReference>
<keyword evidence="1" id="KW-0645">Protease</keyword>
<dbReference type="GO" id="GO:0005829">
    <property type="term" value="C:cytosol"/>
    <property type="evidence" value="ECO:0007669"/>
    <property type="project" value="TreeGrafter"/>
</dbReference>
<dbReference type="SUPFAM" id="SSF111283">
    <property type="entry name" value="Putative modulator of DNA gyrase, PmbA/TldD"/>
    <property type="match status" value="1"/>
</dbReference>
<protein>
    <recommendedName>
        <fullName evidence="7">TldD/PmbA family protein</fullName>
    </recommendedName>
</protein>
<evidence type="ECO:0000256" key="2">
    <source>
        <dbReference type="ARBA" id="ARBA00022801"/>
    </source>
</evidence>
<reference evidence="6" key="1">
    <citation type="submission" date="2018-05" db="EMBL/GenBank/DDBJ databases">
        <authorList>
            <person name="Lanie J.A."/>
            <person name="Ng W.-L."/>
            <person name="Kazmierczak K.M."/>
            <person name="Andrzejewski T.M."/>
            <person name="Davidsen T.M."/>
            <person name="Wayne K.J."/>
            <person name="Tettelin H."/>
            <person name="Glass J.I."/>
            <person name="Rusch D."/>
            <person name="Podicherti R."/>
            <person name="Tsui H.-C.T."/>
            <person name="Winkler M.E."/>
        </authorList>
    </citation>
    <scope>NUCLEOTIDE SEQUENCE</scope>
</reference>
<sequence length="248" mass="27221">MRDFIESALKGQKADYIEIRIEETETTNISFRGRQLDQINHSTGKGGNVRVCVKGGWGFASFNDLYSIDSKIEQAVNQARMVGNGKTELADVLPVIDIVPPHIVSNPANIPLAEKHRILEGYLDLLWGGPEIQTSTLRYSDGHRRLFYGNNLGTYTEQSRIDVNFGASAVARCGSDIQQASISMGSLGNFDLIHQMQNDVAELPQKAVEFLAAPQMAGGEYTVVLDPVLAGVFVHEAFGHLSEADHVY</sequence>
<dbReference type="GO" id="GO:0006508">
    <property type="term" value="P:proteolysis"/>
    <property type="evidence" value="ECO:0007669"/>
    <property type="project" value="UniProtKB-KW"/>
</dbReference>
<dbReference type="Gene3D" id="3.30.2290.10">
    <property type="entry name" value="PmbA/TldD superfamily"/>
    <property type="match status" value="1"/>
</dbReference>
<name>A0A382HE07_9ZZZZ</name>
<dbReference type="AlphaFoldDB" id="A0A382HE07"/>
<dbReference type="GO" id="GO:0008237">
    <property type="term" value="F:metallopeptidase activity"/>
    <property type="evidence" value="ECO:0007669"/>
    <property type="project" value="UniProtKB-KW"/>
</dbReference>